<dbReference type="NCBIfam" id="TIGR01764">
    <property type="entry name" value="excise"/>
    <property type="match status" value="1"/>
</dbReference>
<dbReference type="GO" id="GO:0003677">
    <property type="term" value="F:DNA binding"/>
    <property type="evidence" value="ECO:0007669"/>
    <property type="project" value="InterPro"/>
</dbReference>
<dbReference type="InterPro" id="IPR010093">
    <property type="entry name" value="SinI_DNA-bd"/>
</dbReference>
<comment type="caution">
    <text evidence="2">The sequence shown here is derived from an EMBL/GenBank/DDBJ whole genome shotgun (WGS) entry which is preliminary data.</text>
</comment>
<dbReference type="EMBL" id="VUNG01000032">
    <property type="protein sequence ID" value="MST85227.1"/>
    <property type="molecule type" value="Genomic_DNA"/>
</dbReference>
<proteinExistence type="predicted"/>
<dbReference type="InterPro" id="IPR041657">
    <property type="entry name" value="HTH_17"/>
</dbReference>
<dbReference type="Pfam" id="PF12728">
    <property type="entry name" value="HTH_17"/>
    <property type="match status" value="1"/>
</dbReference>
<evidence type="ECO:0000259" key="1">
    <source>
        <dbReference type="Pfam" id="PF12728"/>
    </source>
</evidence>
<gene>
    <name evidence="2" type="ORF">FYJ73_11225</name>
</gene>
<dbReference type="Gene3D" id="1.10.10.60">
    <property type="entry name" value="Homeodomain-like"/>
    <property type="match status" value="1"/>
</dbReference>
<name>A0A7K0KH13_9BACT</name>
<dbReference type="RefSeq" id="WP_154534814.1">
    <property type="nucleotide sequence ID" value="NZ_VUNG01000032.1"/>
</dbReference>
<keyword evidence="3" id="KW-1185">Reference proteome</keyword>
<reference evidence="2 3" key="1">
    <citation type="submission" date="2019-08" db="EMBL/GenBank/DDBJ databases">
        <title>In-depth cultivation of the pig gut microbiome towards novel bacterial diversity and tailored functional studies.</title>
        <authorList>
            <person name="Wylensek D."/>
            <person name="Hitch T.C.A."/>
            <person name="Clavel T."/>
        </authorList>
    </citation>
    <scope>NUCLEOTIDE SEQUENCE [LARGE SCALE GENOMIC DNA]</scope>
    <source>
        <strain evidence="2 3">LKV-178-WT-2A</strain>
    </source>
</reference>
<feature type="domain" description="Helix-turn-helix" evidence="1">
    <location>
        <begin position="64"/>
        <end position="110"/>
    </location>
</feature>
<sequence>MPSAKFEIKRKCQYCGNTFIAKTLDSKYCSRRCSQRAYDQREAAKKRMSQLNDIVENIPEARDYISVHEAVAMFGISRDTIYRLIRKGNVPAINIGQRLTRISKSKLSEMFPLRAEPIDRSRALPKSYHLEPEDCYTIGEISKTYGIDDSTVYAHIRKYSIPTRQIGNFVYAPKEDIDHLYKDVVKS</sequence>
<protein>
    <submittedName>
        <fullName evidence="2">Helix-turn-helix domain-containing protein</fullName>
    </submittedName>
</protein>
<accession>A0A7K0KH13</accession>
<organism evidence="2 3">
    <name type="scientific">Hallella mizrahii</name>
    <dbReference type="NCBI Taxonomy" id="2606637"/>
    <lineage>
        <taxon>Bacteria</taxon>
        <taxon>Pseudomonadati</taxon>
        <taxon>Bacteroidota</taxon>
        <taxon>Bacteroidia</taxon>
        <taxon>Bacteroidales</taxon>
        <taxon>Prevotellaceae</taxon>
        <taxon>Hallella</taxon>
    </lineage>
</organism>
<evidence type="ECO:0000313" key="2">
    <source>
        <dbReference type="EMBL" id="MST85227.1"/>
    </source>
</evidence>
<evidence type="ECO:0000313" key="3">
    <source>
        <dbReference type="Proteomes" id="UP000438914"/>
    </source>
</evidence>
<dbReference type="Proteomes" id="UP000438914">
    <property type="component" value="Unassembled WGS sequence"/>
</dbReference>
<dbReference type="AlphaFoldDB" id="A0A7K0KH13"/>